<reference evidence="3 4" key="1">
    <citation type="submission" date="2019-12" db="EMBL/GenBank/DDBJ databases">
        <title>Halocatena pleomorpha gen. nov. sp. nov., an extremely halophilic archaeon of family Halobacteriaceae isolated from saltpan soil.</title>
        <authorList>
            <person name="Pal Y."/>
            <person name="Verma A."/>
            <person name="Krishnamurthi S."/>
            <person name="Kumar P."/>
        </authorList>
    </citation>
    <scope>NUCLEOTIDE SEQUENCE [LARGE SCALE GENOMIC DNA]</scope>
    <source>
        <strain evidence="3 4">JCM 16495</strain>
    </source>
</reference>
<feature type="compositionally biased region" description="Basic and acidic residues" evidence="2">
    <location>
        <begin position="221"/>
        <end position="231"/>
    </location>
</feature>
<feature type="compositionally biased region" description="Acidic residues" evidence="2">
    <location>
        <begin position="260"/>
        <end position="275"/>
    </location>
</feature>
<dbReference type="Pfam" id="PF04012">
    <property type="entry name" value="PspA_IM30"/>
    <property type="match status" value="1"/>
</dbReference>
<dbReference type="PANTHER" id="PTHR31088">
    <property type="entry name" value="MEMBRANE-ASSOCIATED PROTEIN VIPP1, CHLOROPLASTIC"/>
    <property type="match status" value="1"/>
</dbReference>
<evidence type="ECO:0000313" key="3">
    <source>
        <dbReference type="EMBL" id="MWG36924.1"/>
    </source>
</evidence>
<feature type="region of interest" description="Disordered" evidence="2">
    <location>
        <begin position="157"/>
        <end position="275"/>
    </location>
</feature>
<gene>
    <name evidence="3" type="ORF">GQS65_20965</name>
</gene>
<feature type="compositionally biased region" description="Acidic residues" evidence="2">
    <location>
        <begin position="194"/>
        <end position="207"/>
    </location>
</feature>
<feature type="compositionally biased region" description="Basic and acidic residues" evidence="2">
    <location>
        <begin position="157"/>
        <end position="193"/>
    </location>
</feature>
<keyword evidence="4" id="KW-1185">Reference proteome</keyword>
<evidence type="ECO:0000313" key="4">
    <source>
        <dbReference type="Proteomes" id="UP000451471"/>
    </source>
</evidence>
<organism evidence="3 4">
    <name type="scientific">Halomarina oriensis</name>
    <dbReference type="NCBI Taxonomy" id="671145"/>
    <lineage>
        <taxon>Archaea</taxon>
        <taxon>Methanobacteriati</taxon>
        <taxon>Methanobacteriota</taxon>
        <taxon>Stenosarchaea group</taxon>
        <taxon>Halobacteria</taxon>
        <taxon>Halobacteriales</taxon>
        <taxon>Natronomonadaceae</taxon>
        <taxon>Halomarina</taxon>
    </lineage>
</organism>
<comment type="caution">
    <text evidence="3">The sequence shown here is derived from an EMBL/GenBank/DDBJ whole genome shotgun (WGS) entry which is preliminary data.</text>
</comment>
<feature type="compositionally biased region" description="Acidic residues" evidence="2">
    <location>
        <begin position="232"/>
        <end position="253"/>
    </location>
</feature>
<dbReference type="PANTHER" id="PTHR31088:SF6">
    <property type="entry name" value="PHAGE SHOCK PROTEIN A"/>
    <property type="match status" value="1"/>
</dbReference>
<dbReference type="EMBL" id="WSZK01000046">
    <property type="protein sequence ID" value="MWG36924.1"/>
    <property type="molecule type" value="Genomic_DNA"/>
</dbReference>
<proteinExistence type="inferred from homology"/>
<evidence type="ECO:0000256" key="1">
    <source>
        <dbReference type="ARBA" id="ARBA00043985"/>
    </source>
</evidence>
<accession>A0A6B0GQ52</accession>
<sequence length="275" mass="31251">MGLFDRTTDAFERRVDRLLTDLEAPDESLDYTYERLKDELQRIDEALVDLVTQRKRLEGERDRLEDRVDTHNDRARRAVEAGDDARAREHLETKRSDMERLDDVEARIADLRDAESEVKSRRNELRERIERFRTERAELTARQRAANAEAAVADALGREGEEGYADRRVADANDHVEESEARAAALDELRSEGFFEDDAPAADEEDLERARIDAEVESELDTLRSRYRDDPPDAGEADGETLDESAPAEDAPEEGASATDTDDADDPDTDSPDER</sequence>
<name>A0A6B0GQ52_9EURY</name>
<comment type="similarity">
    <text evidence="1">Belongs to the PspA/Vipp/IM30 family.</text>
</comment>
<dbReference type="RefSeq" id="WP_158206567.1">
    <property type="nucleotide sequence ID" value="NZ_WSZK01000046.1"/>
</dbReference>
<evidence type="ECO:0000256" key="2">
    <source>
        <dbReference type="SAM" id="MobiDB-lite"/>
    </source>
</evidence>
<dbReference type="AlphaFoldDB" id="A0A6B0GQ52"/>
<protein>
    <submittedName>
        <fullName evidence="3">PspA/IM30 family protein</fullName>
    </submittedName>
</protein>
<dbReference type="Proteomes" id="UP000451471">
    <property type="component" value="Unassembled WGS sequence"/>
</dbReference>
<dbReference type="InterPro" id="IPR007157">
    <property type="entry name" value="PspA_VIPP1"/>
</dbReference>